<accession>A9NR83</accession>
<evidence type="ECO:0000313" key="1">
    <source>
        <dbReference type="EMBL" id="ABK23144.1"/>
    </source>
</evidence>
<reference evidence="1" key="1">
    <citation type="journal article" date="2008" name="BMC Genomics">
        <title>A conifer genomics resource of 200,000 spruce (Picea spp.) ESTs and 6,464 high-quality, sequence-finished full-length cDNAs for Sitka spruce (Picea sitchensis).</title>
        <authorList>
            <person name="Ralph S.G."/>
            <person name="Chun H.J."/>
            <person name="Kolosova N."/>
            <person name="Cooper D."/>
            <person name="Oddy C."/>
            <person name="Ritland C.E."/>
            <person name="Kirkpatrick R."/>
            <person name="Moore R."/>
            <person name="Barber S."/>
            <person name="Holt R.A."/>
            <person name="Jones S.J."/>
            <person name="Marra M.A."/>
            <person name="Douglas C.J."/>
            <person name="Ritland K."/>
            <person name="Bohlmann J."/>
        </authorList>
    </citation>
    <scope>NUCLEOTIDE SEQUENCE</scope>
    <source>
        <tissue evidence="1">Bark</tissue>
    </source>
</reference>
<dbReference type="AlphaFoldDB" id="A9NR83"/>
<dbReference type="Pfam" id="PF03242">
    <property type="entry name" value="LEA_3a"/>
    <property type="match status" value="1"/>
</dbReference>
<dbReference type="InterPro" id="IPR004926">
    <property type="entry name" value="LEA_3a"/>
</dbReference>
<sequence length="112" mass="12342">MARSLLHMKVVAARALSRFGSHGFGLGSDLAIQTMREYSVVAGKVELSARLIQANPKQGDDKAAAGYRQRSWMPDPVTGYYIPEDHFGESDIAELRENILKNHSATSRGRPN</sequence>
<name>A9NR83_PICSI</name>
<dbReference type="EMBL" id="EF083809">
    <property type="protein sequence ID" value="ABK23144.1"/>
    <property type="molecule type" value="mRNA"/>
</dbReference>
<dbReference type="PANTHER" id="PTHR33509">
    <property type="entry name" value="LATE EMBRYOGENIS ABUNDANT PROTEIN 2-RELATED"/>
    <property type="match status" value="1"/>
</dbReference>
<organism evidence="1">
    <name type="scientific">Picea sitchensis</name>
    <name type="common">Sitka spruce</name>
    <name type="synonym">Pinus sitchensis</name>
    <dbReference type="NCBI Taxonomy" id="3332"/>
    <lineage>
        <taxon>Eukaryota</taxon>
        <taxon>Viridiplantae</taxon>
        <taxon>Streptophyta</taxon>
        <taxon>Embryophyta</taxon>
        <taxon>Tracheophyta</taxon>
        <taxon>Spermatophyta</taxon>
        <taxon>Pinopsida</taxon>
        <taxon>Pinidae</taxon>
        <taxon>Conifers I</taxon>
        <taxon>Pinales</taxon>
        <taxon>Pinaceae</taxon>
        <taxon>Picea</taxon>
    </lineage>
</organism>
<proteinExistence type="evidence at transcript level"/>
<dbReference type="PANTHER" id="PTHR33509:SF21">
    <property type="entry name" value="OS02G0564600 PROTEIN"/>
    <property type="match status" value="1"/>
</dbReference>
<protein>
    <submittedName>
        <fullName evidence="1">Uncharacterized protein</fullName>
    </submittedName>
</protein>